<organism evidence="4 5">
    <name type="scientific">Clostridium estertheticum</name>
    <dbReference type="NCBI Taxonomy" id="238834"/>
    <lineage>
        <taxon>Bacteria</taxon>
        <taxon>Bacillati</taxon>
        <taxon>Bacillota</taxon>
        <taxon>Clostridia</taxon>
        <taxon>Eubacteriales</taxon>
        <taxon>Clostridiaceae</taxon>
        <taxon>Clostridium</taxon>
    </lineage>
</organism>
<dbReference type="PROSITE" id="PS51468">
    <property type="entry name" value="VIT"/>
    <property type="match status" value="1"/>
</dbReference>
<dbReference type="InterPro" id="IPR036465">
    <property type="entry name" value="vWFA_dom_sf"/>
</dbReference>
<evidence type="ECO:0000259" key="2">
    <source>
        <dbReference type="PROSITE" id="PS50234"/>
    </source>
</evidence>
<keyword evidence="1" id="KW-0175">Coiled coil</keyword>
<evidence type="ECO:0000313" key="4">
    <source>
        <dbReference type="EMBL" id="MPQ63470.1"/>
    </source>
</evidence>
<reference evidence="4" key="1">
    <citation type="journal article" date="2019" name="Lett. Appl. Microbiol.">
        <title>A case of 'blown pack' spoilage of vacuum-packaged pork likely associated with Clostridium estertheticum in Canada.</title>
        <authorList>
            <person name="Zhang P."/>
            <person name="Ward P."/>
            <person name="McMullen L.M."/>
            <person name="Yang X."/>
        </authorList>
    </citation>
    <scope>NUCLEOTIDE SEQUENCE [LARGE SCALE GENOMIC DNA]</scope>
    <source>
        <strain evidence="4">MA19</strain>
    </source>
</reference>
<dbReference type="EMBL" id="SPSF01000035">
    <property type="protein sequence ID" value="MPQ63470.1"/>
    <property type="molecule type" value="Genomic_DNA"/>
</dbReference>
<dbReference type="SMART" id="SM00327">
    <property type="entry name" value="VWA"/>
    <property type="match status" value="1"/>
</dbReference>
<dbReference type="AlphaFoldDB" id="A0A5N7J3Z4"/>
<name>A0A5N7J3Z4_9CLOT</name>
<evidence type="ECO:0000256" key="1">
    <source>
        <dbReference type="SAM" id="Coils"/>
    </source>
</evidence>
<dbReference type="InterPro" id="IPR002035">
    <property type="entry name" value="VWF_A"/>
</dbReference>
<gene>
    <name evidence="4" type="ORF">E4V82_15290</name>
</gene>
<evidence type="ECO:0000259" key="3">
    <source>
        <dbReference type="PROSITE" id="PS51468"/>
    </source>
</evidence>
<dbReference type="PANTHER" id="PTHR45737:SF6">
    <property type="entry name" value="VON WILLEBRAND FACTOR A DOMAIN-CONTAINING PROTEIN 5A"/>
    <property type="match status" value="1"/>
</dbReference>
<sequence>MPINNINHKEGHKNNIILKEVNIKGNLCGEFAEYTIDHVYENKGSNDVEAIYTFPVPDGAVISGFEAVLGGRTIKGLIQDKEEANKIYENFKNNDNNTFLLEEFRDNIIRIVIGKIISNEVVQIKVSYIEELSYENRNLKLIIPTIITPINLSRENGIINKNDDYKFTLSLLVESLTKLEFKCSSHKLKVEYEENNLYKVTLDGQNQKMDKDLEIILEEQEKVETTGMIYEYPREDKGILYLRFIPEIEIDQITSGENYIFLLDISESMGGDKLTEGKNALQLCLRNLAVGDTFNIVAFGDKLHYFSKEIKVDFNEENLSTASKWIKELSAENGAAIFDAIKYALLDKDDKVENIIFLFTDDVVYDEKEILNFVEDNIKESRIFPFGINTSVNSYFINKLARISYGAAEVINPDERIEDIVLKQFNRIKNPIVTDIEIDWGKMKVETTFPRTIEYMYDKEPFSIFAKVNGEVGGVVILKGKVGKNRIQRVIFLNDLELEENVNLIEKMWYKKRIESLQHRVKYERGELQEAMNNKIVEISKKVGIICKETAFILYEEMEDPIVGIRIREILPVKTTKRLESFYDDLDEDSESTSFYYKDVSKQEDNHDKYENYNRNELLRLLASNQFASGAFGINAKDTLGNNIKYTIKTILAFMIGSGDIKIYKNQLNKSLEFLNKTLQNIDINLNNELNLKKQDYLSLLLVFKLSIKKDVALSFHKENIEKKIQEIEEKFQYQNVNVDEIQKEFVNGLKLEIEGLNAISNQYKDTLDFIINTTILKNI</sequence>
<feature type="domain" description="VIT" evidence="3">
    <location>
        <begin position="2"/>
        <end position="130"/>
    </location>
</feature>
<accession>A0A5N7J3Z4</accession>
<dbReference type="Proteomes" id="UP000342249">
    <property type="component" value="Unassembled WGS sequence"/>
</dbReference>
<dbReference type="SUPFAM" id="SSF53300">
    <property type="entry name" value="vWA-like"/>
    <property type="match status" value="1"/>
</dbReference>
<proteinExistence type="predicted"/>
<protein>
    <submittedName>
        <fullName evidence="4">VWA domain-containing protein</fullName>
    </submittedName>
</protein>
<dbReference type="SMART" id="SM00609">
    <property type="entry name" value="VIT"/>
    <property type="match status" value="1"/>
</dbReference>
<comment type="caution">
    <text evidence="4">The sequence shown here is derived from an EMBL/GenBank/DDBJ whole genome shotgun (WGS) entry which is preliminary data.</text>
</comment>
<dbReference type="Gene3D" id="3.40.50.410">
    <property type="entry name" value="von Willebrand factor, type A domain"/>
    <property type="match status" value="1"/>
</dbReference>
<feature type="domain" description="VWFA" evidence="2">
    <location>
        <begin position="258"/>
        <end position="436"/>
    </location>
</feature>
<dbReference type="RefSeq" id="WP_152752949.1">
    <property type="nucleotide sequence ID" value="NZ_SPSE01000036.1"/>
</dbReference>
<feature type="coiled-coil region" evidence="1">
    <location>
        <begin position="718"/>
        <end position="745"/>
    </location>
</feature>
<dbReference type="InterPro" id="IPR013694">
    <property type="entry name" value="VIT"/>
</dbReference>
<dbReference type="PROSITE" id="PS50234">
    <property type="entry name" value="VWFA"/>
    <property type="match status" value="1"/>
</dbReference>
<dbReference type="Pfam" id="PF13768">
    <property type="entry name" value="VWA_3"/>
    <property type="match status" value="1"/>
</dbReference>
<evidence type="ECO:0000313" key="5">
    <source>
        <dbReference type="Proteomes" id="UP000342249"/>
    </source>
</evidence>
<dbReference type="Pfam" id="PF08487">
    <property type="entry name" value="VIT"/>
    <property type="match status" value="1"/>
</dbReference>
<dbReference type="PANTHER" id="PTHR45737">
    <property type="entry name" value="VON WILLEBRAND FACTOR A DOMAIN-CONTAINING PROTEIN 5A"/>
    <property type="match status" value="1"/>
</dbReference>